<feature type="binding site" evidence="12">
    <location>
        <position position="578"/>
    </location>
    <ligand>
        <name>Zn(2+)</name>
        <dbReference type="ChEBI" id="CHEBI:29105"/>
        <label>2</label>
    </ligand>
</feature>
<proteinExistence type="inferred from homology"/>
<dbReference type="EC" id="5.6.2.4" evidence="12"/>
<keyword evidence="4 12" id="KW-0547">Nucleotide-binding</keyword>
<comment type="catalytic activity">
    <reaction evidence="11 12">
        <text>ATP + H2O = ADP + phosphate + H(+)</text>
        <dbReference type="Rhea" id="RHEA:13065"/>
        <dbReference type="ChEBI" id="CHEBI:15377"/>
        <dbReference type="ChEBI" id="CHEBI:15378"/>
        <dbReference type="ChEBI" id="CHEBI:30616"/>
        <dbReference type="ChEBI" id="CHEBI:43474"/>
        <dbReference type="ChEBI" id="CHEBI:456216"/>
        <dbReference type="EC" id="5.6.2.4"/>
    </reaction>
</comment>
<dbReference type="InterPro" id="IPR006935">
    <property type="entry name" value="Helicase/UvrB_N"/>
</dbReference>
<dbReference type="InterPro" id="IPR014001">
    <property type="entry name" value="Helicase_ATP-bd"/>
</dbReference>
<name>A0A0K8PBD5_9CHLR</name>
<organism evidence="15">
    <name type="scientific">Flexilinea flocculi</name>
    <dbReference type="NCBI Taxonomy" id="1678840"/>
    <lineage>
        <taxon>Bacteria</taxon>
        <taxon>Bacillati</taxon>
        <taxon>Chloroflexota</taxon>
        <taxon>Anaerolineae</taxon>
        <taxon>Anaerolineales</taxon>
        <taxon>Anaerolineaceae</taxon>
        <taxon>Flexilinea</taxon>
    </lineage>
</organism>
<sequence>MKSNNLIENDRSSDKKNPTVIRVVLNVPTNDGLFDYEVPEELQQKALPGCLAAVPFQNELMQGIIWKVDVIPETASLRKIIQVIDEIPVLTKPQMMLAEILSERCLAPLFECVNLLLTEKIRKLSQTQFTLIKQNPQIPGAQPTFLSEAKKSTVRDQVLAAFPDLNEPITPLKLDQTVGKNRWRYAINNLISEGFVRKETVFHISDYKPKMVRAAKIISDPNGNEWIKLSNSPERNEKRKKVLRLLQEHSSAIPLQKLYEEAEAERSDLLYLEKKGLISLMEIEVWRDYESNLEENYPSEQISLNSEQIHALNIIEAGLQNTKEKKPILLHGVTGSGKTELYLQAAERTIAAGKQVLVLVPEISLTPQILNRFQKRFPERTGIYHSRLSTGERYDTWRRARNGQFQIVIGPRSVLSIPLQNIGLIIVDECHDDSYYQTEGLPYFSAVQAAADYAKLCHAQLILGSATPTTAQMYKAEQSNWKIVKLFNRATGVQQPIIRLVDMRQELKAGNQSVFSRQLSQELETTLSLKKQSILFLNRRGSASYVFCHFCGYEFRCPKCEIPMTSHAQNSQLVCHFCGYSQLQPERCPACGHAEIRHFGTGVEEIERILTVQYPDARLIRMDAETTTRKGQHEQMLTAFARHEADILIGTQMVAKGLDFPDVRLVGMILADVGTNFHDYRADEHAFQMLTQVAGRAGRAQEQGLAILQTFQPARYSIRAVVKGDFYDFYRHELKFRKEIGYPPFSRMIRLEIADPVLEKAESRAFQLASDLKKWIDSEEHHATRMIGPAPCFFPRINGKYRWHVILRGPDPLPIVQKINTEKIRVEVDPPSLL</sequence>
<reference evidence="15" key="1">
    <citation type="journal article" date="2015" name="Genome Announc.">
        <title>Draft Genome Sequence of Anaerolineae Strain TC1, a Novel Isolate from a Methanogenic Wastewater Treatment System.</title>
        <authorList>
            <person name="Matsuura N."/>
            <person name="Tourlousse D.M."/>
            <person name="Sun L."/>
            <person name="Toyonaga M."/>
            <person name="Kuroda K."/>
            <person name="Ohashi A."/>
            <person name="Cruz R."/>
            <person name="Yamaguchi T."/>
            <person name="Sekiguchi Y."/>
        </authorList>
    </citation>
    <scope>NUCLEOTIDE SEQUENCE [LARGE SCALE GENOMIC DNA]</scope>
    <source>
        <strain evidence="15">TC1</strain>
    </source>
</reference>
<dbReference type="Pfam" id="PF18319">
    <property type="entry name" value="Zn_ribbon_PriA"/>
    <property type="match status" value="1"/>
</dbReference>
<dbReference type="PANTHER" id="PTHR30580">
    <property type="entry name" value="PRIMOSOMAL PROTEIN N"/>
    <property type="match status" value="1"/>
</dbReference>
<feature type="binding site" evidence="12">
    <location>
        <position position="548"/>
    </location>
    <ligand>
        <name>Zn(2+)</name>
        <dbReference type="ChEBI" id="CHEBI:29105"/>
        <label>1</label>
    </ligand>
</feature>
<evidence type="ECO:0000256" key="9">
    <source>
        <dbReference type="ARBA" id="ARBA00023125"/>
    </source>
</evidence>
<keyword evidence="9 12" id="KW-0238">DNA-binding</keyword>
<dbReference type="EMBL" id="DF968180">
    <property type="protein sequence ID" value="GAP39829.1"/>
    <property type="molecule type" value="Genomic_DNA"/>
</dbReference>
<dbReference type="Pfam" id="PF00271">
    <property type="entry name" value="Helicase_C"/>
    <property type="match status" value="1"/>
</dbReference>
<dbReference type="AlphaFoldDB" id="A0A0K8PBD5"/>
<evidence type="ECO:0000313" key="15">
    <source>
        <dbReference type="EMBL" id="GAP39829.1"/>
    </source>
</evidence>
<dbReference type="GO" id="GO:0006270">
    <property type="term" value="P:DNA replication initiation"/>
    <property type="evidence" value="ECO:0007669"/>
    <property type="project" value="TreeGrafter"/>
</dbReference>
<evidence type="ECO:0000256" key="10">
    <source>
        <dbReference type="ARBA" id="ARBA00023235"/>
    </source>
</evidence>
<keyword evidence="6 12" id="KW-0347">Helicase</keyword>
<keyword evidence="7 12" id="KW-0862">Zinc</keyword>
<dbReference type="PROSITE" id="PS51192">
    <property type="entry name" value="HELICASE_ATP_BIND_1"/>
    <property type="match status" value="1"/>
</dbReference>
<keyword evidence="5 12" id="KW-0378">Hydrolase</keyword>
<keyword evidence="3 12" id="KW-0479">Metal-binding</keyword>
<dbReference type="GO" id="GO:0005524">
    <property type="term" value="F:ATP binding"/>
    <property type="evidence" value="ECO:0007669"/>
    <property type="project" value="UniProtKB-UniRule"/>
</dbReference>
<dbReference type="Proteomes" id="UP000053370">
    <property type="component" value="Unassembled WGS sequence"/>
</dbReference>
<feature type="domain" description="Helicase ATP-binding" evidence="13">
    <location>
        <begin position="319"/>
        <end position="486"/>
    </location>
</feature>
<gene>
    <name evidence="12" type="primary">priA</name>
    <name evidence="15" type="ORF">ATC1_12365</name>
</gene>
<dbReference type="FunFam" id="3.40.50.300:FF:000489">
    <property type="entry name" value="Primosome assembly protein PriA"/>
    <property type="match status" value="1"/>
</dbReference>
<dbReference type="GO" id="GO:0008270">
    <property type="term" value="F:zinc ion binding"/>
    <property type="evidence" value="ECO:0007669"/>
    <property type="project" value="UniProtKB-UniRule"/>
</dbReference>
<feature type="binding site" evidence="12">
    <location>
        <position position="557"/>
    </location>
    <ligand>
        <name>Zn(2+)</name>
        <dbReference type="ChEBI" id="CHEBI:29105"/>
        <label>2</label>
    </ligand>
</feature>
<dbReference type="InterPro" id="IPR041222">
    <property type="entry name" value="PriA_3primeBD"/>
</dbReference>
<evidence type="ECO:0000313" key="16">
    <source>
        <dbReference type="Proteomes" id="UP000053370"/>
    </source>
</evidence>
<accession>A0A0K8PBD5</accession>
<comment type="catalytic activity">
    <reaction evidence="12">
        <text>Couples ATP hydrolysis with the unwinding of duplex DNA by translocating in the 3'-5' direction.</text>
        <dbReference type="EC" id="5.6.2.4"/>
    </reaction>
</comment>
<dbReference type="PROSITE" id="PS51194">
    <property type="entry name" value="HELICASE_CTER"/>
    <property type="match status" value="1"/>
</dbReference>
<feature type="binding site" evidence="12">
    <location>
        <position position="551"/>
    </location>
    <ligand>
        <name>Zn(2+)</name>
        <dbReference type="ChEBI" id="CHEBI:29105"/>
        <label>1</label>
    </ligand>
</feature>
<feature type="binding site" evidence="12">
    <location>
        <position position="575"/>
    </location>
    <ligand>
        <name>Zn(2+)</name>
        <dbReference type="ChEBI" id="CHEBI:29105"/>
        <label>2</label>
    </ligand>
</feature>
<feature type="domain" description="Helicase C-terminal" evidence="14">
    <location>
        <begin position="563"/>
        <end position="764"/>
    </location>
</feature>
<dbReference type="HAMAP" id="MF_00983">
    <property type="entry name" value="PriA"/>
    <property type="match status" value="1"/>
</dbReference>
<dbReference type="SMART" id="SM00490">
    <property type="entry name" value="HELICc"/>
    <property type="match status" value="1"/>
</dbReference>
<dbReference type="GO" id="GO:0043138">
    <property type="term" value="F:3'-5' DNA helicase activity"/>
    <property type="evidence" value="ECO:0007669"/>
    <property type="project" value="UniProtKB-EC"/>
</dbReference>
<comment type="subunit">
    <text evidence="12">Component of the replication restart primosome.</text>
</comment>
<dbReference type="SMART" id="SM00487">
    <property type="entry name" value="DEXDc"/>
    <property type="match status" value="1"/>
</dbReference>
<dbReference type="GO" id="GO:0006269">
    <property type="term" value="P:DNA replication, synthesis of primer"/>
    <property type="evidence" value="ECO:0007669"/>
    <property type="project" value="UniProtKB-KW"/>
</dbReference>
<feature type="binding site" evidence="12">
    <location>
        <position position="560"/>
    </location>
    <ligand>
        <name>Zn(2+)</name>
        <dbReference type="ChEBI" id="CHEBI:29105"/>
        <label>2</label>
    </ligand>
</feature>
<dbReference type="Pfam" id="PF18074">
    <property type="entry name" value="PriA_C"/>
    <property type="match status" value="1"/>
</dbReference>
<dbReference type="GO" id="GO:0016887">
    <property type="term" value="F:ATP hydrolysis activity"/>
    <property type="evidence" value="ECO:0007669"/>
    <property type="project" value="RHEA"/>
</dbReference>
<dbReference type="PATRIC" id="fig|1678840.3.peg.933"/>
<dbReference type="PANTHER" id="PTHR30580:SF0">
    <property type="entry name" value="PRIMOSOMAL PROTEIN N"/>
    <property type="match status" value="1"/>
</dbReference>
<dbReference type="NCBIfam" id="TIGR00595">
    <property type="entry name" value="priA"/>
    <property type="match status" value="1"/>
</dbReference>
<dbReference type="GO" id="GO:0006310">
    <property type="term" value="P:DNA recombination"/>
    <property type="evidence" value="ECO:0007669"/>
    <property type="project" value="InterPro"/>
</dbReference>
<feature type="binding site" evidence="12">
    <location>
        <position position="591"/>
    </location>
    <ligand>
        <name>Zn(2+)</name>
        <dbReference type="ChEBI" id="CHEBI:29105"/>
        <label>1</label>
    </ligand>
</feature>
<dbReference type="STRING" id="1678840.ATC1_12365"/>
<dbReference type="Gene3D" id="3.40.50.300">
    <property type="entry name" value="P-loop containing nucleotide triphosphate hydrolases"/>
    <property type="match status" value="2"/>
</dbReference>
<dbReference type="Gene3D" id="3.40.1440.60">
    <property type="entry name" value="PriA, 3(prime) DNA-binding domain"/>
    <property type="match status" value="1"/>
</dbReference>
<dbReference type="RefSeq" id="WP_062278590.1">
    <property type="nucleotide sequence ID" value="NZ_DF968180.1"/>
</dbReference>
<keyword evidence="1 12" id="KW-0639">Primosome</keyword>
<dbReference type="Pfam" id="PF04851">
    <property type="entry name" value="ResIII"/>
    <property type="match status" value="1"/>
</dbReference>
<evidence type="ECO:0000256" key="4">
    <source>
        <dbReference type="ARBA" id="ARBA00022741"/>
    </source>
</evidence>
<comment type="cofactor">
    <cofactor evidence="12">
        <name>Zn(2+)</name>
        <dbReference type="ChEBI" id="CHEBI:29105"/>
    </cofactor>
    <text evidence="12">Binds 2 zinc ions per subunit.</text>
</comment>
<dbReference type="OrthoDB" id="9759544at2"/>
<evidence type="ECO:0000256" key="7">
    <source>
        <dbReference type="ARBA" id="ARBA00022833"/>
    </source>
</evidence>
<dbReference type="InterPro" id="IPR040498">
    <property type="entry name" value="PriA_CRR"/>
</dbReference>
<keyword evidence="8 12" id="KW-0067">ATP-binding</keyword>
<dbReference type="InterPro" id="IPR027417">
    <property type="entry name" value="P-loop_NTPase"/>
</dbReference>
<evidence type="ECO:0000256" key="11">
    <source>
        <dbReference type="ARBA" id="ARBA00048988"/>
    </source>
</evidence>
<evidence type="ECO:0000256" key="2">
    <source>
        <dbReference type="ARBA" id="ARBA00022705"/>
    </source>
</evidence>
<dbReference type="GO" id="GO:0003677">
    <property type="term" value="F:DNA binding"/>
    <property type="evidence" value="ECO:0007669"/>
    <property type="project" value="UniProtKB-UniRule"/>
</dbReference>
<evidence type="ECO:0000256" key="3">
    <source>
        <dbReference type="ARBA" id="ARBA00022723"/>
    </source>
</evidence>
<dbReference type="GO" id="GO:0006302">
    <property type="term" value="P:double-strand break repair"/>
    <property type="evidence" value="ECO:0007669"/>
    <property type="project" value="InterPro"/>
</dbReference>
<dbReference type="InterPro" id="IPR001650">
    <property type="entry name" value="Helicase_C-like"/>
</dbReference>
<dbReference type="InterPro" id="IPR005259">
    <property type="entry name" value="PriA"/>
</dbReference>
<keyword evidence="2 12" id="KW-0235">DNA replication</keyword>
<evidence type="ECO:0000256" key="5">
    <source>
        <dbReference type="ARBA" id="ARBA00022801"/>
    </source>
</evidence>
<comment type="similarity">
    <text evidence="12">Belongs to the helicase family. PriA subfamily.</text>
</comment>
<evidence type="ECO:0000256" key="1">
    <source>
        <dbReference type="ARBA" id="ARBA00022515"/>
    </source>
</evidence>
<dbReference type="Pfam" id="PF17764">
    <property type="entry name" value="PriA_3primeBD"/>
    <property type="match status" value="1"/>
</dbReference>
<keyword evidence="10 12" id="KW-0413">Isomerase</keyword>
<evidence type="ECO:0000256" key="6">
    <source>
        <dbReference type="ARBA" id="ARBA00022806"/>
    </source>
</evidence>
<dbReference type="SUPFAM" id="SSF52540">
    <property type="entry name" value="P-loop containing nucleoside triphosphate hydrolases"/>
    <property type="match status" value="1"/>
</dbReference>
<dbReference type="InterPro" id="IPR041236">
    <property type="entry name" value="PriA_C"/>
</dbReference>
<evidence type="ECO:0000259" key="13">
    <source>
        <dbReference type="PROSITE" id="PS51192"/>
    </source>
</evidence>
<evidence type="ECO:0000256" key="12">
    <source>
        <dbReference type="HAMAP-Rule" id="MF_00983"/>
    </source>
</evidence>
<dbReference type="InterPro" id="IPR042115">
    <property type="entry name" value="PriA_3primeBD_sf"/>
</dbReference>
<protein>
    <recommendedName>
        <fullName evidence="12">Replication restart protein PriA</fullName>
    </recommendedName>
    <alternativeName>
        <fullName evidence="12">ATP-dependent DNA helicase PriA</fullName>
        <ecNumber evidence="12">5.6.2.4</ecNumber>
    </alternativeName>
    <alternativeName>
        <fullName evidence="12">DNA 3'-5' helicase PriA</fullName>
    </alternativeName>
</protein>
<comment type="function">
    <text evidence="12">Initiates the restart of stalled replication forks, which reloads the replicative helicase on sites other than the origin of replication. Recognizes and binds to abandoned replication forks and remodels them to uncover a helicase loading site. Promotes assembly of the primosome at these replication forks.</text>
</comment>
<dbReference type="GO" id="GO:1990077">
    <property type="term" value="C:primosome complex"/>
    <property type="evidence" value="ECO:0007669"/>
    <property type="project" value="UniProtKB-UniRule"/>
</dbReference>
<feature type="binding site" evidence="12">
    <location>
        <position position="588"/>
    </location>
    <ligand>
        <name>Zn(2+)</name>
        <dbReference type="ChEBI" id="CHEBI:29105"/>
        <label>1</label>
    </ligand>
</feature>
<evidence type="ECO:0000256" key="8">
    <source>
        <dbReference type="ARBA" id="ARBA00022840"/>
    </source>
</evidence>
<evidence type="ECO:0000259" key="14">
    <source>
        <dbReference type="PROSITE" id="PS51194"/>
    </source>
</evidence>
<keyword evidence="16" id="KW-1185">Reference proteome</keyword>